<dbReference type="InterPro" id="IPR003325">
    <property type="entry name" value="TerD"/>
</dbReference>
<comment type="similarity">
    <text evidence="1">Belongs to the CAPAB/TerDEXZ family.</text>
</comment>
<organism evidence="3 4">
    <name type="scientific">Streptomyces silvensis</name>
    <dbReference type="NCBI Taxonomy" id="1765722"/>
    <lineage>
        <taxon>Bacteria</taxon>
        <taxon>Bacillati</taxon>
        <taxon>Actinomycetota</taxon>
        <taxon>Actinomycetes</taxon>
        <taxon>Kitasatosporales</taxon>
        <taxon>Streptomycetaceae</taxon>
        <taxon>Streptomyces</taxon>
    </lineage>
</organism>
<evidence type="ECO:0000256" key="1">
    <source>
        <dbReference type="ARBA" id="ARBA00008775"/>
    </source>
</evidence>
<dbReference type="Proteomes" id="UP000054804">
    <property type="component" value="Unassembled WGS sequence"/>
</dbReference>
<dbReference type="EMBL" id="LOCL01000029">
    <property type="protein sequence ID" value="KUF18822.1"/>
    <property type="molecule type" value="Genomic_DNA"/>
</dbReference>
<dbReference type="CDD" id="cd06974">
    <property type="entry name" value="TerD_like"/>
    <property type="match status" value="1"/>
</dbReference>
<comment type="caution">
    <text evidence="3">The sequence shown here is derived from an EMBL/GenBank/DDBJ whole genome shotgun (WGS) entry which is preliminary data.</text>
</comment>
<name>A0A0W7X793_9ACTN</name>
<feature type="domain" description="TerD" evidence="2">
    <location>
        <begin position="19"/>
        <end position="180"/>
    </location>
</feature>
<dbReference type="Gene3D" id="2.60.60.30">
    <property type="entry name" value="sav2460 like domains"/>
    <property type="match status" value="1"/>
</dbReference>
<dbReference type="OrthoDB" id="4534233at2"/>
<proteinExistence type="inferred from homology"/>
<dbReference type="AlphaFoldDB" id="A0A0W7X793"/>
<evidence type="ECO:0000313" key="3">
    <source>
        <dbReference type="EMBL" id="KUF18822.1"/>
    </source>
</evidence>
<dbReference type="PANTHER" id="PTHR32097:SF4">
    <property type="entry name" value="GENERAL STRESS PROTEIN 16U"/>
    <property type="match status" value="1"/>
</dbReference>
<gene>
    <name evidence="3" type="ORF">AT728_07240</name>
</gene>
<sequence length="199" mass="20562">MATPTVHTLTKDDGAADLSGVTKMGIGVSWDTTGGGSGGLLGMARRARGTDLDAIAVLMSGSDPVRLAGLDSLDPLQNGAVIHSGDNQTGRGSGDDELIEVSFDKVPPNVTSIVFVCAAYKRGSDLRKAANVSVKVYDSSDGTTAQVADIWPSMLGTGNAIAVAKAVRSGSMWTLEVINQRGTVRQGDQDALLRFAVGR</sequence>
<dbReference type="PANTHER" id="PTHR32097">
    <property type="entry name" value="CAMP-BINDING PROTEIN 1-RELATED"/>
    <property type="match status" value="1"/>
</dbReference>
<dbReference type="STRING" id="1765722.AT728_07240"/>
<dbReference type="InterPro" id="IPR051324">
    <property type="entry name" value="Stress/Tellurium_Resist"/>
</dbReference>
<keyword evidence="4" id="KW-1185">Reference proteome</keyword>
<dbReference type="Pfam" id="PF02342">
    <property type="entry name" value="TerD"/>
    <property type="match status" value="1"/>
</dbReference>
<reference evidence="3 4" key="1">
    <citation type="submission" date="2015-12" db="EMBL/GenBank/DDBJ databases">
        <title>Draft genome sequence of Streptomyces silvensis ATCC 53525, a producer of novel hormone antagonists.</title>
        <authorList>
            <person name="Johnston C.W."/>
            <person name="Li Y."/>
            <person name="Magarvey N.A."/>
        </authorList>
    </citation>
    <scope>NUCLEOTIDE SEQUENCE [LARGE SCALE GENOMIC DNA]</scope>
    <source>
        <strain evidence="3 4">ATCC 53525</strain>
    </source>
</reference>
<accession>A0A0W7X793</accession>
<evidence type="ECO:0000259" key="2">
    <source>
        <dbReference type="Pfam" id="PF02342"/>
    </source>
</evidence>
<evidence type="ECO:0000313" key="4">
    <source>
        <dbReference type="Proteomes" id="UP000054804"/>
    </source>
</evidence>
<protein>
    <submittedName>
        <fullName evidence="3">Stress protein</fullName>
    </submittedName>
</protein>
<dbReference type="RefSeq" id="WP_058846981.1">
    <property type="nucleotide sequence ID" value="NZ_LOCL01000029.1"/>
</dbReference>